<name>A0A2I9CR62_9DEIO</name>
<sequence length="208" mass="24055">MDRRGESPEIERLHESWGEFERELGGIGIEPEQCGAVLSAFYRYRDEAIAYRLSTVDVVQELKLQIKNCYYKNLHSEWFAELDSGEVIEILPFLVPMSMHWDPAGNPPLVNFVNVALDALPRDLARQIYLDAFTKYLRGFGYYERAAAGEKERILREYMWLDRQYIFRSETARENGEELGGIIRGLLGEEALPIYQEGLARARANEQV</sequence>
<protein>
    <submittedName>
        <fullName evidence="1">Uncharacterized protein</fullName>
    </submittedName>
</protein>
<dbReference type="Proteomes" id="UP000236569">
    <property type="component" value="Unassembled WGS sequence"/>
</dbReference>
<comment type="caution">
    <text evidence="1">The sequence shown here is derived from an EMBL/GenBank/DDBJ whole genome shotgun (WGS) entry which is preliminary data.</text>
</comment>
<reference evidence="2" key="1">
    <citation type="submission" date="2018-01" db="EMBL/GenBank/DDBJ databases">
        <title>Draft Genome Sequence of the Radioresistant Bacterium Deinococcus aerius TR0125, Isolated from the Higher Atmosphere above Japan.</title>
        <authorList>
            <person name="Satoh K."/>
            <person name="Arai H."/>
            <person name="Sanzen T."/>
            <person name="Kawaguchi Y."/>
            <person name="Hayashi H."/>
            <person name="Yokobori S."/>
            <person name="Yamagishi A."/>
            <person name="Oono Y."/>
            <person name="Narumi I."/>
        </authorList>
    </citation>
    <scope>NUCLEOTIDE SEQUENCE [LARGE SCALE GENOMIC DNA]</scope>
    <source>
        <strain evidence="2">TR0125</strain>
    </source>
</reference>
<dbReference type="RefSeq" id="WP_235610210.1">
    <property type="nucleotide sequence ID" value="NZ_BFAG01000001.1"/>
</dbReference>
<proteinExistence type="predicted"/>
<evidence type="ECO:0000313" key="1">
    <source>
        <dbReference type="EMBL" id="GBF03959.1"/>
    </source>
</evidence>
<evidence type="ECO:0000313" key="2">
    <source>
        <dbReference type="Proteomes" id="UP000236569"/>
    </source>
</evidence>
<organism evidence="1 2">
    <name type="scientific">Deinococcus aerius</name>
    <dbReference type="NCBI Taxonomy" id="200253"/>
    <lineage>
        <taxon>Bacteria</taxon>
        <taxon>Thermotogati</taxon>
        <taxon>Deinococcota</taxon>
        <taxon>Deinococci</taxon>
        <taxon>Deinococcales</taxon>
        <taxon>Deinococcaceae</taxon>
        <taxon>Deinococcus</taxon>
    </lineage>
</organism>
<gene>
    <name evidence="1" type="ORF">DAERI_010131</name>
</gene>
<dbReference type="EMBL" id="BFAG01000001">
    <property type="protein sequence ID" value="GBF03959.1"/>
    <property type="molecule type" value="Genomic_DNA"/>
</dbReference>
<accession>A0A2I9CR62</accession>
<dbReference type="AlphaFoldDB" id="A0A2I9CR62"/>
<keyword evidence="2" id="KW-1185">Reference proteome</keyword>